<name>A0ACC2PPV8_9HYME</name>
<comment type="caution">
    <text evidence="1">The sequence shown here is derived from an EMBL/GenBank/DDBJ whole genome shotgun (WGS) entry which is preliminary data.</text>
</comment>
<dbReference type="EMBL" id="CM056741">
    <property type="protein sequence ID" value="KAJ8685334.1"/>
    <property type="molecule type" value="Genomic_DNA"/>
</dbReference>
<accession>A0ACC2PPV8</accession>
<keyword evidence="2" id="KW-1185">Reference proteome</keyword>
<reference evidence="1" key="1">
    <citation type="submission" date="2023-04" db="EMBL/GenBank/DDBJ databases">
        <title>A chromosome-level genome assembly of the parasitoid wasp Eretmocerus hayati.</title>
        <authorList>
            <person name="Zhong Y."/>
            <person name="Liu S."/>
            <person name="Liu Y."/>
        </authorList>
    </citation>
    <scope>NUCLEOTIDE SEQUENCE</scope>
    <source>
        <strain evidence="1">ZJU_SS_LIU_2023</strain>
    </source>
</reference>
<evidence type="ECO:0000313" key="2">
    <source>
        <dbReference type="Proteomes" id="UP001239111"/>
    </source>
</evidence>
<sequence length="155" mass="18337">MSGNTCLVKHLDIFHFMERNSNLPRGELRDELARTIITRFDLTDDPCTSSFIKLRLSQSFFNNYNRKMRAIKNKNKRNFDGFRNIYCAWLEEDFELIINPQPLMQEDVCNNNGRVHQIRDESLADLGIKNSPFRRVQSPQVNRSGLQRKLWKSRS</sequence>
<evidence type="ECO:0000313" key="1">
    <source>
        <dbReference type="EMBL" id="KAJ8685334.1"/>
    </source>
</evidence>
<dbReference type="Proteomes" id="UP001239111">
    <property type="component" value="Chromosome 1"/>
</dbReference>
<organism evidence="1 2">
    <name type="scientific">Eretmocerus hayati</name>
    <dbReference type="NCBI Taxonomy" id="131215"/>
    <lineage>
        <taxon>Eukaryota</taxon>
        <taxon>Metazoa</taxon>
        <taxon>Ecdysozoa</taxon>
        <taxon>Arthropoda</taxon>
        <taxon>Hexapoda</taxon>
        <taxon>Insecta</taxon>
        <taxon>Pterygota</taxon>
        <taxon>Neoptera</taxon>
        <taxon>Endopterygota</taxon>
        <taxon>Hymenoptera</taxon>
        <taxon>Apocrita</taxon>
        <taxon>Proctotrupomorpha</taxon>
        <taxon>Chalcidoidea</taxon>
        <taxon>Aphelinidae</taxon>
        <taxon>Aphelininae</taxon>
        <taxon>Eretmocerus</taxon>
    </lineage>
</organism>
<protein>
    <submittedName>
        <fullName evidence="1">Uncharacterized protein</fullName>
    </submittedName>
</protein>
<proteinExistence type="predicted"/>
<gene>
    <name evidence="1" type="ORF">QAD02_021127</name>
</gene>